<gene>
    <name evidence="1" type="ORF">HMPREF9104_02103</name>
</gene>
<dbReference type="EMBL" id="AGRJ01000188">
    <property type="protein sequence ID" value="EHO50252.1"/>
    <property type="molecule type" value="Genomic_DNA"/>
</dbReference>
<proteinExistence type="predicted"/>
<dbReference type="PATRIC" id="fig|797516.3.peg.1882"/>
<dbReference type="HOGENOM" id="CLU_1942538_0_0_9"/>
<evidence type="ECO:0000313" key="1">
    <source>
        <dbReference type="EMBL" id="EHO50252.1"/>
    </source>
</evidence>
<reference evidence="1 2" key="1">
    <citation type="submission" date="2011-09" db="EMBL/GenBank/DDBJ databases">
        <authorList>
            <person name="Weinstock G."/>
            <person name="Sodergren E."/>
            <person name="Clifton S."/>
            <person name="Fulton L."/>
            <person name="Fulton B."/>
            <person name="Courtney L."/>
            <person name="Fronick C."/>
            <person name="Harrison M."/>
            <person name="Strong C."/>
            <person name="Farmer C."/>
            <person name="Delahaunty K."/>
            <person name="Markovic C."/>
            <person name="Hall O."/>
            <person name="Minx P."/>
            <person name="Tomlinson C."/>
            <person name="Mitreva M."/>
            <person name="Hou S."/>
            <person name="Chen J."/>
            <person name="Wollam A."/>
            <person name="Pepin K.H."/>
            <person name="Johnson M."/>
            <person name="Bhonagiri V."/>
            <person name="Zhang X."/>
            <person name="Suruliraj S."/>
            <person name="Warren W."/>
            <person name="Chinwalla A."/>
            <person name="Mardis E.R."/>
            <person name="Wilson R.K."/>
        </authorList>
    </citation>
    <scope>NUCLEOTIDE SEQUENCE [LARGE SCALE GENOMIC DNA]</scope>
    <source>
        <strain evidence="1 2">F0435</strain>
    </source>
</reference>
<dbReference type="AlphaFoldDB" id="H1LHL2"/>
<dbReference type="Proteomes" id="UP000005025">
    <property type="component" value="Unassembled WGS sequence"/>
</dbReference>
<evidence type="ECO:0000313" key="2">
    <source>
        <dbReference type="Proteomes" id="UP000005025"/>
    </source>
</evidence>
<feature type="non-terminal residue" evidence="1">
    <location>
        <position position="1"/>
    </location>
</feature>
<organism evidence="1 2">
    <name type="scientific">Lentilactobacillus kisonensis F0435</name>
    <dbReference type="NCBI Taxonomy" id="797516"/>
    <lineage>
        <taxon>Bacteria</taxon>
        <taxon>Bacillati</taxon>
        <taxon>Bacillota</taxon>
        <taxon>Bacilli</taxon>
        <taxon>Lactobacillales</taxon>
        <taxon>Lactobacillaceae</taxon>
        <taxon>Lentilactobacillus</taxon>
    </lineage>
</organism>
<protein>
    <submittedName>
        <fullName evidence="1">Uncharacterized protein</fullName>
    </submittedName>
</protein>
<dbReference type="STRING" id="797516.HMPREF9104_02103"/>
<sequence length="130" mass="14452">KLVTLVTSSSLERKIPMKIDINKPSLMTVDGEKAIDGFSPSQNNWLDIDDDLDTHDWSRPLLGCTATLFFYTVTERNQFVEKLVASADTISGLGLVLQDNNHYTLETAAGMVSKHSYDAGVDIRGQLYKE</sequence>
<dbReference type="RefSeq" id="WP_008857258.1">
    <property type="nucleotide sequence ID" value="NZ_JH591047.1"/>
</dbReference>
<accession>H1LHL2</accession>
<comment type="caution">
    <text evidence="1">The sequence shown here is derived from an EMBL/GenBank/DDBJ whole genome shotgun (WGS) entry which is preliminary data.</text>
</comment>
<name>H1LHL2_9LACO</name>